<dbReference type="Pfam" id="PF13304">
    <property type="entry name" value="AAA_21"/>
    <property type="match status" value="1"/>
</dbReference>
<dbReference type="Gene3D" id="3.40.50.300">
    <property type="entry name" value="P-loop containing nucleotide triphosphate hydrolases"/>
    <property type="match status" value="1"/>
</dbReference>
<evidence type="ECO:0000259" key="1">
    <source>
        <dbReference type="Pfam" id="PF13304"/>
    </source>
</evidence>
<organism evidence="2 3">
    <name type="scientific">Chryseosolibacter histidini</name>
    <dbReference type="NCBI Taxonomy" id="2782349"/>
    <lineage>
        <taxon>Bacteria</taxon>
        <taxon>Pseudomonadati</taxon>
        <taxon>Bacteroidota</taxon>
        <taxon>Cytophagia</taxon>
        <taxon>Cytophagales</taxon>
        <taxon>Chryseotaleaceae</taxon>
        <taxon>Chryseosolibacter</taxon>
    </lineage>
</organism>
<evidence type="ECO:0000313" key="2">
    <source>
        <dbReference type="EMBL" id="MBT1696063.1"/>
    </source>
</evidence>
<evidence type="ECO:0000313" key="3">
    <source>
        <dbReference type="Proteomes" id="UP001319200"/>
    </source>
</evidence>
<dbReference type="RefSeq" id="WP_254161006.1">
    <property type="nucleotide sequence ID" value="NZ_JAHESF010000003.1"/>
</dbReference>
<dbReference type="GO" id="GO:0005524">
    <property type="term" value="F:ATP binding"/>
    <property type="evidence" value="ECO:0007669"/>
    <property type="project" value="InterPro"/>
</dbReference>
<dbReference type="PANTHER" id="PTHR43581">
    <property type="entry name" value="ATP/GTP PHOSPHATASE"/>
    <property type="match status" value="1"/>
</dbReference>
<accession>A0AAP2DGQ8</accession>
<dbReference type="AlphaFoldDB" id="A0AAP2DGQ8"/>
<dbReference type="InterPro" id="IPR003959">
    <property type="entry name" value="ATPase_AAA_core"/>
</dbReference>
<feature type="domain" description="ATPase AAA-type core" evidence="1">
    <location>
        <begin position="327"/>
        <end position="397"/>
    </location>
</feature>
<keyword evidence="3" id="KW-1185">Reference proteome</keyword>
<dbReference type="GO" id="GO:0016887">
    <property type="term" value="F:ATP hydrolysis activity"/>
    <property type="evidence" value="ECO:0007669"/>
    <property type="project" value="InterPro"/>
</dbReference>
<comment type="caution">
    <text evidence="2">The sequence shown here is derived from an EMBL/GenBank/DDBJ whole genome shotgun (WGS) entry which is preliminary data.</text>
</comment>
<proteinExistence type="predicted"/>
<protein>
    <submittedName>
        <fullName evidence="2">AAA family ATPase</fullName>
    </submittedName>
</protein>
<dbReference type="InterPro" id="IPR051396">
    <property type="entry name" value="Bact_Antivir_Def_Nuclease"/>
</dbReference>
<dbReference type="PANTHER" id="PTHR43581:SF4">
    <property type="entry name" value="ATP_GTP PHOSPHATASE"/>
    <property type="match status" value="1"/>
</dbReference>
<sequence>MIIPFLFKNSNRNEVNDVPHPKIFQIEGYAYTILIRPKCEFWRIGLRFSNDIRGSGWSTTHRYNNSEIKHIEVCVGVRPDGSWQNPNSIQLQQYNIQGVDDTLYTCNEYLEQAEVQLKIESKPFGKIQVQIFSGNCFSATEVDLGWSKTFQIFGWSDFTDFEIDMDVTPGLVPLTLDLKDIKALSNRRTSITIEKLAVFFGGNNCGKTSVLVAACNAYHDKHYSSMDYLGLNRIHSASEFDFEIDALSENDKQSKQAENRRRRIENSLGQNEIFDWMEELALQDEETRSKVFTWINTHFERWEFEEQKTGKYVTGVRARVNQRHPLDQGTGVRAVLPIITQLFNPQVELLAVDEPEFGLEPRMQKMVFRAIKNATEGVNGFPLKRVILATHSHLFLDRADVTNNFSITKNEGVVHVTQLANIEELQNSTYKLLGSNPNDLFFPSNVVIVEGRSDQIFLNGIYQLGKHSNLFESEGLVFHYLEGFDKLAIGSEAIAQMLKTQSYIPVYKDKFCGLFDRPHRNGKLIEDVREYFNDSDKRRFVLLEMPAIEFYYPVAIINKIFSVKLTKSEYESIVQGYLDTIRGSRSPLAEFLGTPISKVDLAEAVVKKMAPEDLQSIDPNILSLLKTADELAYK</sequence>
<reference evidence="2 3" key="1">
    <citation type="submission" date="2021-05" db="EMBL/GenBank/DDBJ databases">
        <title>A Polyphasic approach of four new species of the genus Ohtaekwangia: Ohtaekwangia histidinii sp. nov., Ohtaekwangia cretensis sp. nov., Ohtaekwangia indiensis sp. nov., Ohtaekwangia reichenbachii sp. nov. from diverse environment.</title>
        <authorList>
            <person name="Octaviana S."/>
        </authorList>
    </citation>
    <scope>NUCLEOTIDE SEQUENCE [LARGE SCALE GENOMIC DNA]</scope>
    <source>
        <strain evidence="2 3">PWU4</strain>
    </source>
</reference>
<dbReference type="InterPro" id="IPR027417">
    <property type="entry name" value="P-loop_NTPase"/>
</dbReference>
<dbReference type="SUPFAM" id="SSF52540">
    <property type="entry name" value="P-loop containing nucleoside triphosphate hydrolases"/>
    <property type="match status" value="1"/>
</dbReference>
<dbReference type="Proteomes" id="UP001319200">
    <property type="component" value="Unassembled WGS sequence"/>
</dbReference>
<gene>
    <name evidence="2" type="ORF">KK083_04190</name>
</gene>
<name>A0AAP2DGQ8_9BACT</name>
<dbReference type="EMBL" id="JAHESF010000003">
    <property type="protein sequence ID" value="MBT1696063.1"/>
    <property type="molecule type" value="Genomic_DNA"/>
</dbReference>